<feature type="region of interest" description="Disordered" evidence="1">
    <location>
        <begin position="109"/>
        <end position="227"/>
    </location>
</feature>
<accession>A0A0C9UF38</accession>
<protein>
    <recommendedName>
        <fullName evidence="4">JmjC domain-containing protein</fullName>
    </recommendedName>
</protein>
<evidence type="ECO:0000313" key="3">
    <source>
        <dbReference type="Proteomes" id="UP000054279"/>
    </source>
</evidence>
<feature type="compositionally biased region" description="Acidic residues" evidence="1">
    <location>
        <begin position="140"/>
        <end position="173"/>
    </location>
</feature>
<dbReference type="SUPFAM" id="SSF51197">
    <property type="entry name" value="Clavaminate synthase-like"/>
    <property type="match status" value="1"/>
</dbReference>
<evidence type="ECO:0000256" key="1">
    <source>
        <dbReference type="SAM" id="MobiDB-lite"/>
    </source>
</evidence>
<dbReference type="Proteomes" id="UP000054279">
    <property type="component" value="Unassembled WGS sequence"/>
</dbReference>
<reference evidence="2 3" key="1">
    <citation type="submission" date="2014-06" db="EMBL/GenBank/DDBJ databases">
        <title>Evolutionary Origins and Diversification of the Mycorrhizal Mutualists.</title>
        <authorList>
            <consortium name="DOE Joint Genome Institute"/>
            <consortium name="Mycorrhizal Genomics Consortium"/>
            <person name="Kohler A."/>
            <person name="Kuo A."/>
            <person name="Nagy L.G."/>
            <person name="Floudas D."/>
            <person name="Copeland A."/>
            <person name="Barry K.W."/>
            <person name="Cichocki N."/>
            <person name="Veneault-Fourrey C."/>
            <person name="LaButti K."/>
            <person name="Lindquist E.A."/>
            <person name="Lipzen A."/>
            <person name="Lundell T."/>
            <person name="Morin E."/>
            <person name="Murat C."/>
            <person name="Riley R."/>
            <person name="Ohm R."/>
            <person name="Sun H."/>
            <person name="Tunlid A."/>
            <person name="Henrissat B."/>
            <person name="Grigoriev I.V."/>
            <person name="Hibbett D.S."/>
            <person name="Martin F."/>
        </authorList>
    </citation>
    <scope>NUCLEOTIDE SEQUENCE [LARGE SCALE GENOMIC DNA]</scope>
    <source>
        <strain evidence="2 3">SS14</strain>
    </source>
</reference>
<proteinExistence type="predicted"/>
<feature type="compositionally biased region" description="Polar residues" evidence="1">
    <location>
        <begin position="655"/>
        <end position="666"/>
    </location>
</feature>
<dbReference type="HOGENOM" id="CLU_402338_0_0_1"/>
<feature type="compositionally biased region" description="Basic and acidic residues" evidence="1">
    <location>
        <begin position="203"/>
        <end position="212"/>
    </location>
</feature>
<gene>
    <name evidence="2" type="ORF">M422DRAFT_271176</name>
</gene>
<dbReference type="OrthoDB" id="3270451at2759"/>
<feature type="compositionally biased region" description="Acidic residues" evidence="1">
    <location>
        <begin position="669"/>
        <end position="684"/>
    </location>
</feature>
<keyword evidence="3" id="KW-1185">Reference proteome</keyword>
<dbReference type="AlphaFoldDB" id="A0A0C9UF38"/>
<feature type="region of interest" description="Disordered" evidence="1">
    <location>
        <begin position="646"/>
        <end position="684"/>
    </location>
</feature>
<evidence type="ECO:0008006" key="4">
    <source>
        <dbReference type="Google" id="ProtNLM"/>
    </source>
</evidence>
<organism evidence="2 3">
    <name type="scientific">Sphaerobolus stellatus (strain SS14)</name>
    <dbReference type="NCBI Taxonomy" id="990650"/>
    <lineage>
        <taxon>Eukaryota</taxon>
        <taxon>Fungi</taxon>
        <taxon>Dikarya</taxon>
        <taxon>Basidiomycota</taxon>
        <taxon>Agaricomycotina</taxon>
        <taxon>Agaricomycetes</taxon>
        <taxon>Phallomycetidae</taxon>
        <taxon>Geastrales</taxon>
        <taxon>Sphaerobolaceae</taxon>
        <taxon>Sphaerobolus</taxon>
    </lineage>
</organism>
<sequence>MYDDLGTIVASEQHNEDADALIDIAGTIYHAVTVEPTLIGWKCVEWPFKINFQFLVILASLSSSTLLTLAPSSISTSQVPPTSSLLVTLNSSMAVQSLSQPSDTLVSQPFIKLTPKPPPLAASTLRGYDSPLTQLSDADSGNEDEYVDVQEEGRNEEEQEDGNEDEDEDTDMQEDSRDKEVEEKKKGKNPRKSGNPPGGTKRPTTDEPDKQPPTKQGNLNFHHGYHSIHFSKTPHNKYTFELNSTSDEADIPISWRMVELTCMVNSEAGFFPEPITFEVPFVHNYNGPHPKTGRPVYDPESTNLESCEKLWEKVNKSDTEKKTHKIPVTGVIGVDIVALEDYDPVGTNFAARSLKKERLLELLHQGCIHFVPRTSESTTHKAEDSAYKMFELQKPDDIRKAYHIQVDKKTQVQGVRWKLLPVQSGSTSLPHIDAAGLGTWLWVVEGVKYWATANLTLTTTTDLTTLYFLQVEWTHWILESGHEFLMKPHTIHFVVSLTDCIVEGGHCYFPNTLYDTIWTQRNEYLHEDHNTNTQHVSVKYILHGGFKEYHDRLVNTTLDTNSRDFKDNIWRGWPETCQMAALIIMCMYPDKFAPATLNGEPSDCAVELIDVREEVFRKIPYILNCTSEIAAEVELLKEELGFRATEEDFDADGTISDQAQALGQSMRTEEEEEEAEEEEDATQP</sequence>
<evidence type="ECO:0000313" key="2">
    <source>
        <dbReference type="EMBL" id="KIJ27632.1"/>
    </source>
</evidence>
<dbReference type="EMBL" id="KN837329">
    <property type="protein sequence ID" value="KIJ27632.1"/>
    <property type="molecule type" value="Genomic_DNA"/>
</dbReference>
<name>A0A0C9UF38_SPHS4</name>
<feature type="compositionally biased region" description="Basic and acidic residues" evidence="1">
    <location>
        <begin position="174"/>
        <end position="185"/>
    </location>
</feature>